<dbReference type="EMBL" id="SWDV01000108">
    <property type="protein sequence ID" value="TLX69560.1"/>
    <property type="molecule type" value="Genomic_DNA"/>
</dbReference>
<accession>A0A5R9QK56</accession>
<proteinExistence type="predicted"/>
<keyword evidence="2" id="KW-1185">Reference proteome</keyword>
<dbReference type="RefSeq" id="WP_138527015.1">
    <property type="nucleotide sequence ID" value="NZ_SWDV01000108.1"/>
</dbReference>
<organism evidence="1 2">
    <name type="scientific">Pseudomonas nicosulfuronedens</name>
    <dbReference type="NCBI Taxonomy" id="2571105"/>
    <lineage>
        <taxon>Bacteria</taxon>
        <taxon>Pseudomonadati</taxon>
        <taxon>Pseudomonadota</taxon>
        <taxon>Gammaproteobacteria</taxon>
        <taxon>Pseudomonadales</taxon>
        <taxon>Pseudomonadaceae</taxon>
        <taxon>Pseudomonas</taxon>
    </lineage>
</organism>
<evidence type="ECO:0000313" key="2">
    <source>
        <dbReference type="Proteomes" id="UP000306635"/>
    </source>
</evidence>
<comment type="caution">
    <text evidence="1">The sequence shown here is derived from an EMBL/GenBank/DDBJ whole genome shotgun (WGS) entry which is preliminary data.</text>
</comment>
<name>A0A5R9QK56_9PSED</name>
<protein>
    <submittedName>
        <fullName evidence="1">Uncharacterized protein</fullName>
    </submittedName>
</protein>
<dbReference type="Proteomes" id="UP000306635">
    <property type="component" value="Unassembled WGS sequence"/>
</dbReference>
<reference evidence="1 2" key="1">
    <citation type="submission" date="2019-04" db="EMBL/GenBank/DDBJ databases">
        <authorList>
            <person name="Li M."/>
        </authorList>
    </citation>
    <scope>NUCLEOTIDE SEQUENCE [LARGE SCALE GENOMIC DNA]</scope>
    <source>
        <strain evidence="1 2">LAM1902</strain>
    </source>
</reference>
<gene>
    <name evidence="1" type="ORF">FAS41_30640</name>
</gene>
<sequence>MDLSIPGAKEERAKLKRLHQILNTSDLVPDQAYRMSSGLYPLVSFVNHCIGLYLSKNYDVIPLFLARAHAFMQDRPLQPNAAAYSKWVDIYLRQMAYVLKHFTGTSAELLALHLPAELMDAGPQDIPE</sequence>
<dbReference type="AlphaFoldDB" id="A0A5R9QK56"/>
<dbReference type="OrthoDB" id="7067294at2"/>
<evidence type="ECO:0000313" key="1">
    <source>
        <dbReference type="EMBL" id="TLX69560.1"/>
    </source>
</evidence>